<dbReference type="PANTHER" id="PTHR24394">
    <property type="entry name" value="ZINC FINGER PROTEIN"/>
    <property type="match status" value="1"/>
</dbReference>
<dbReference type="PROSITE" id="PS00028">
    <property type="entry name" value="ZINC_FINGER_C2H2_1"/>
    <property type="match status" value="11"/>
</dbReference>
<dbReference type="FunFam" id="3.30.160.60:FF:001182">
    <property type="entry name" value="Zinc finger, C2H2 type"/>
    <property type="match status" value="1"/>
</dbReference>
<name>A0A9D2Z462_NOTFU</name>
<evidence type="ECO:0000256" key="2">
    <source>
        <dbReference type="ARBA" id="ARBA00022723"/>
    </source>
</evidence>
<feature type="domain" description="C2H2-type" evidence="9">
    <location>
        <begin position="821"/>
        <end position="848"/>
    </location>
</feature>
<protein>
    <submittedName>
        <fullName evidence="10">Transcript variant X1</fullName>
    </submittedName>
</protein>
<dbReference type="PANTHER" id="PTHR24394:SF29">
    <property type="entry name" value="MYONEURIN"/>
    <property type="match status" value="1"/>
</dbReference>
<dbReference type="GO" id="GO:0005634">
    <property type="term" value="C:nucleus"/>
    <property type="evidence" value="ECO:0007669"/>
    <property type="project" value="UniProtKB-SubCell"/>
</dbReference>
<feature type="domain" description="C2H2-type" evidence="9">
    <location>
        <begin position="849"/>
        <end position="876"/>
    </location>
</feature>
<dbReference type="Proteomes" id="UP000822369">
    <property type="component" value="Chromosome 1"/>
</dbReference>
<keyword evidence="4 7" id="KW-0863">Zinc-finger</keyword>
<feature type="region of interest" description="Disordered" evidence="8">
    <location>
        <begin position="248"/>
        <end position="295"/>
    </location>
</feature>
<dbReference type="SUPFAM" id="SSF57667">
    <property type="entry name" value="beta-beta-alpha zinc fingers"/>
    <property type="match status" value="7"/>
</dbReference>
<accession>A0A9D2Z462</accession>
<dbReference type="AlphaFoldDB" id="A0A9D2Z462"/>
<feature type="compositionally biased region" description="Basic and acidic residues" evidence="8">
    <location>
        <begin position="110"/>
        <end position="119"/>
    </location>
</feature>
<keyword evidence="6" id="KW-0539">Nucleus</keyword>
<comment type="subcellular location">
    <subcellularLocation>
        <location evidence="1">Nucleus</location>
    </subcellularLocation>
</comment>
<evidence type="ECO:0000256" key="4">
    <source>
        <dbReference type="ARBA" id="ARBA00022771"/>
    </source>
</evidence>
<dbReference type="Gene3D" id="3.30.160.60">
    <property type="entry name" value="Classic Zinc Finger"/>
    <property type="match status" value="10"/>
</dbReference>
<evidence type="ECO:0000256" key="1">
    <source>
        <dbReference type="ARBA" id="ARBA00004123"/>
    </source>
</evidence>
<keyword evidence="3" id="KW-0677">Repeat</keyword>
<dbReference type="Pfam" id="PF00096">
    <property type="entry name" value="zf-C2H2"/>
    <property type="match status" value="5"/>
</dbReference>
<evidence type="ECO:0000313" key="11">
    <source>
        <dbReference type="Proteomes" id="UP000822369"/>
    </source>
</evidence>
<dbReference type="FunFam" id="3.30.160.60:FF:000202">
    <property type="entry name" value="Zinc finger protein 574"/>
    <property type="match status" value="1"/>
</dbReference>
<evidence type="ECO:0000256" key="8">
    <source>
        <dbReference type="SAM" id="MobiDB-lite"/>
    </source>
</evidence>
<feature type="domain" description="C2H2-type" evidence="9">
    <location>
        <begin position="877"/>
        <end position="904"/>
    </location>
</feature>
<evidence type="ECO:0000256" key="7">
    <source>
        <dbReference type="PROSITE-ProRule" id="PRU00042"/>
    </source>
</evidence>
<dbReference type="FunFam" id="3.30.160.60:FF:001527">
    <property type="entry name" value="Zinc finger protein"/>
    <property type="match status" value="1"/>
</dbReference>
<feature type="domain" description="C2H2-type" evidence="9">
    <location>
        <begin position="905"/>
        <end position="932"/>
    </location>
</feature>
<evidence type="ECO:0000256" key="6">
    <source>
        <dbReference type="ARBA" id="ARBA00023242"/>
    </source>
</evidence>
<evidence type="ECO:0000256" key="5">
    <source>
        <dbReference type="ARBA" id="ARBA00022833"/>
    </source>
</evidence>
<dbReference type="EMBL" id="JAAVVJ010000001">
    <property type="protein sequence ID" value="KAF7231628.1"/>
    <property type="molecule type" value="Genomic_DNA"/>
</dbReference>
<sequence>MMFYCSSGGSEPLSESKTDIVRGIITEKLTTAAQEIFAVVERIVTDYEAEASGFRQQVDRQRRQLELLQPRVTPKPKDEEEAESLDLPPVTDEEEEGGGEENPPAAKLGSFHDDMKDPDYIIPSRLDSPRGLSVRRRAGRPRLSDTQNHVDLRVCLLEDSQIQVLSKTVFKKTPVQDLKCPRGLQESDFLDLLRSSFPQLADGEPFDLFMTDQSRKLLPLRVKALTPEEIYSTIRSTGKSSLYVRLKNGGREREEPPGSPRRCDRPPADAELRSRSGSSGVHSVRRRPGRPRISEEQNHVDLRVCLLQDSQIQVLSKTVFKKTPVQDLKCPRGLQESDFLDLLRSSFPQLADGEPFDLFMTDQSRKLLPLRVKALTPEEIYSTIRSTGKSSLYVRLKNGGREREEPPGSPRRCDRPPADAELRSRSGSSGVHSVRRRPGRPRISEEQNHVDLRVCLLQDSQIQVLSKTVFKKTPVQDLKCPRGLQESDFLDLLRSSFPQLADGEPFDLFMTDQSRKLLPLRVKALTPEEIYSTIRSTGKSSLYVRLKNVKGAADKESDGVGDRTAPESSPVRSPISNIGGEELSTEAESDLDSTNDDDWNPGVHTRRKPARKRAEGGVEEAEERRLSCKVCGVWYRLLGYLIKHTWSHVHEQQAVCGVCGQKSESAEELKEHLRNHQKLHSCSHCGKTFVFASSLHQHASKHTGDGTFKCNVCNKTLSSRAVLSNHRWVHVKNKPHQCEVCHKSFGLKAQLSVHRKIHAGGNKHHCDICSKAFNDRRAMTQHRLVHLGERHYSCKVCGKRFKLHNTLRSHEKTHSVQTQSFLCHVCCKTFLSEQRLVVHLKTHSNEKPFVCEVCAKSFAFKDGLKRHMKVHTGEAPYECFECGRCFKFKSKLNAHVFLHSGIKKFVCGVCGKAFSRREYLKVHMRTHNGERPYKCPICEKAFTQSHCLKTHMKSHQKEEHSDSDPSES</sequence>
<dbReference type="GO" id="GO:0000981">
    <property type="term" value="F:DNA-binding transcription factor activity, RNA polymerase II-specific"/>
    <property type="evidence" value="ECO:0007669"/>
    <property type="project" value="TreeGrafter"/>
</dbReference>
<feature type="domain" description="C2H2-type" evidence="9">
    <location>
        <begin position="764"/>
        <end position="791"/>
    </location>
</feature>
<dbReference type="SMART" id="SM00355">
    <property type="entry name" value="ZnF_C2H2"/>
    <property type="match status" value="12"/>
</dbReference>
<reference evidence="10" key="1">
    <citation type="submission" date="2020-03" db="EMBL/GenBank/DDBJ databases">
        <title>Intra-Species Differences in Population Size shape Life History and Genome Evolution.</title>
        <authorList>
            <person name="Willemsen D."/>
            <person name="Cui R."/>
            <person name="Valenzano D.R."/>
        </authorList>
    </citation>
    <scope>NUCLEOTIDE SEQUENCE</scope>
    <source>
        <strain evidence="10">GRZ</strain>
        <tissue evidence="10">Whole</tissue>
    </source>
</reference>
<dbReference type="GO" id="GO:0032502">
    <property type="term" value="P:developmental process"/>
    <property type="evidence" value="ECO:0007669"/>
    <property type="project" value="UniProtKB-ARBA"/>
</dbReference>
<feature type="region of interest" description="Disordered" evidence="8">
    <location>
        <begin position="398"/>
        <end position="445"/>
    </location>
</feature>
<keyword evidence="2" id="KW-0479">Metal-binding</keyword>
<dbReference type="Pfam" id="PF12874">
    <property type="entry name" value="zf-met"/>
    <property type="match status" value="1"/>
</dbReference>
<feature type="compositionally biased region" description="Basic and acidic residues" evidence="8">
    <location>
        <begin position="554"/>
        <end position="565"/>
    </location>
</feature>
<evidence type="ECO:0000259" key="9">
    <source>
        <dbReference type="PROSITE" id="PS50157"/>
    </source>
</evidence>
<dbReference type="PROSITE" id="PS50157">
    <property type="entry name" value="ZINC_FINGER_C2H2_2"/>
    <property type="match status" value="10"/>
</dbReference>
<keyword evidence="5" id="KW-0862">Zinc</keyword>
<dbReference type="InterPro" id="IPR013087">
    <property type="entry name" value="Znf_C2H2_type"/>
</dbReference>
<feature type="domain" description="C2H2-type" evidence="9">
    <location>
        <begin position="933"/>
        <end position="960"/>
    </location>
</feature>
<organism evidence="10 11">
    <name type="scientific">Nothobranchius furzeri</name>
    <name type="common">Turquoise killifish</name>
    <dbReference type="NCBI Taxonomy" id="105023"/>
    <lineage>
        <taxon>Eukaryota</taxon>
        <taxon>Metazoa</taxon>
        <taxon>Chordata</taxon>
        <taxon>Craniata</taxon>
        <taxon>Vertebrata</taxon>
        <taxon>Euteleostomi</taxon>
        <taxon>Actinopterygii</taxon>
        <taxon>Neopterygii</taxon>
        <taxon>Teleostei</taxon>
        <taxon>Neoteleostei</taxon>
        <taxon>Acanthomorphata</taxon>
        <taxon>Ovalentaria</taxon>
        <taxon>Atherinomorphae</taxon>
        <taxon>Cyprinodontiformes</taxon>
        <taxon>Nothobranchiidae</taxon>
        <taxon>Nothobranchius</taxon>
    </lineage>
</organism>
<evidence type="ECO:0000256" key="3">
    <source>
        <dbReference type="ARBA" id="ARBA00022737"/>
    </source>
</evidence>
<feature type="domain" description="C2H2-type" evidence="9">
    <location>
        <begin position="680"/>
        <end position="707"/>
    </location>
</feature>
<feature type="compositionally biased region" description="Basic and acidic residues" evidence="8">
    <location>
        <begin position="249"/>
        <end position="274"/>
    </location>
</feature>
<feature type="domain" description="C2H2-type" evidence="9">
    <location>
        <begin position="708"/>
        <end position="735"/>
    </location>
</feature>
<feature type="domain" description="C2H2-type" evidence="9">
    <location>
        <begin position="792"/>
        <end position="819"/>
    </location>
</feature>
<dbReference type="InterPro" id="IPR036236">
    <property type="entry name" value="Znf_C2H2_sf"/>
</dbReference>
<feature type="compositionally biased region" description="Basic and acidic residues" evidence="8">
    <location>
        <begin position="399"/>
        <end position="424"/>
    </location>
</feature>
<feature type="region of interest" description="Disordered" evidence="8">
    <location>
        <begin position="66"/>
        <end position="142"/>
    </location>
</feature>
<feature type="region of interest" description="Disordered" evidence="8">
    <location>
        <begin position="554"/>
        <end position="618"/>
    </location>
</feature>
<gene>
    <name evidence="10" type="ORF">G4P62_018749</name>
</gene>
<feature type="compositionally biased region" description="Acidic residues" evidence="8">
    <location>
        <begin position="583"/>
        <end position="599"/>
    </location>
</feature>
<feature type="compositionally biased region" description="Polar residues" evidence="8">
    <location>
        <begin position="566"/>
        <end position="576"/>
    </location>
</feature>
<dbReference type="FunFam" id="3.30.160.60:FF:000446">
    <property type="entry name" value="Zinc finger protein"/>
    <property type="match status" value="2"/>
</dbReference>
<dbReference type="GO" id="GO:0008270">
    <property type="term" value="F:zinc ion binding"/>
    <property type="evidence" value="ECO:0007669"/>
    <property type="project" value="UniProtKB-KW"/>
</dbReference>
<feature type="domain" description="C2H2-type" evidence="9">
    <location>
        <begin position="736"/>
        <end position="763"/>
    </location>
</feature>
<proteinExistence type="predicted"/>
<evidence type="ECO:0000313" key="10">
    <source>
        <dbReference type="EMBL" id="KAF7231628.1"/>
    </source>
</evidence>
<comment type="caution">
    <text evidence="10">The sequence shown here is derived from an EMBL/GenBank/DDBJ whole genome shotgun (WGS) entry which is preliminary data.</text>
</comment>